<dbReference type="Proteomes" id="UP000265520">
    <property type="component" value="Unassembled WGS sequence"/>
</dbReference>
<sequence length="251" mass="29095">MLSWGIDPAILGEVSYKVSGFSTKEAVGLLVMVCMNIKVWEDNWIPSLNGFKLLTWRSLDRNVSGVRDLIDEGHFGWNTGLLERLFYGFEVDSITQIPLINPTLEDKFMWMGEKHWDYTVKSGYQAIKNWEQESREGGSGHNSSDAIWKKLWNLKIPPRNQLLIWRIIHNIVPVRENLNNRGVRSPILCPNCSKYNETTDRAFRKCHKVKDVWSRAQVGNNANQTTMQFQDWLYHKLNNTDSDTMAYIATL</sequence>
<dbReference type="AlphaFoldDB" id="A0A392PE90"/>
<name>A0A392PE90_9FABA</name>
<accession>A0A392PE90</accession>
<feature type="non-terminal residue" evidence="2">
    <location>
        <position position="251"/>
    </location>
</feature>
<proteinExistence type="predicted"/>
<organism evidence="2 3">
    <name type="scientific">Trifolium medium</name>
    <dbReference type="NCBI Taxonomy" id="97028"/>
    <lineage>
        <taxon>Eukaryota</taxon>
        <taxon>Viridiplantae</taxon>
        <taxon>Streptophyta</taxon>
        <taxon>Embryophyta</taxon>
        <taxon>Tracheophyta</taxon>
        <taxon>Spermatophyta</taxon>
        <taxon>Magnoliopsida</taxon>
        <taxon>eudicotyledons</taxon>
        <taxon>Gunneridae</taxon>
        <taxon>Pentapetalae</taxon>
        <taxon>rosids</taxon>
        <taxon>fabids</taxon>
        <taxon>Fabales</taxon>
        <taxon>Fabaceae</taxon>
        <taxon>Papilionoideae</taxon>
        <taxon>50 kb inversion clade</taxon>
        <taxon>NPAAA clade</taxon>
        <taxon>Hologalegina</taxon>
        <taxon>IRL clade</taxon>
        <taxon>Trifolieae</taxon>
        <taxon>Trifolium</taxon>
    </lineage>
</organism>
<protein>
    <submittedName>
        <fullName evidence="2">Putative ribonuclease H protein</fullName>
    </submittedName>
</protein>
<dbReference type="EMBL" id="LXQA010076191">
    <property type="protein sequence ID" value="MCI10423.1"/>
    <property type="molecule type" value="Genomic_DNA"/>
</dbReference>
<comment type="caution">
    <text evidence="2">The sequence shown here is derived from an EMBL/GenBank/DDBJ whole genome shotgun (WGS) entry which is preliminary data.</text>
</comment>
<evidence type="ECO:0000313" key="2">
    <source>
        <dbReference type="EMBL" id="MCI10423.1"/>
    </source>
</evidence>
<evidence type="ECO:0000259" key="1">
    <source>
        <dbReference type="Pfam" id="PF13966"/>
    </source>
</evidence>
<keyword evidence="3" id="KW-1185">Reference proteome</keyword>
<feature type="domain" description="Reverse transcriptase zinc-binding" evidence="1">
    <location>
        <begin position="118"/>
        <end position="213"/>
    </location>
</feature>
<dbReference type="InterPro" id="IPR026960">
    <property type="entry name" value="RVT-Znf"/>
</dbReference>
<evidence type="ECO:0000313" key="3">
    <source>
        <dbReference type="Proteomes" id="UP000265520"/>
    </source>
</evidence>
<dbReference type="Pfam" id="PF13966">
    <property type="entry name" value="zf-RVT"/>
    <property type="match status" value="1"/>
</dbReference>
<reference evidence="2 3" key="1">
    <citation type="journal article" date="2018" name="Front. Plant Sci.">
        <title>Red Clover (Trifolium pratense) and Zigzag Clover (T. medium) - A Picture of Genomic Similarities and Differences.</title>
        <authorList>
            <person name="Dluhosova J."/>
            <person name="Istvanek J."/>
            <person name="Nedelnik J."/>
            <person name="Repkova J."/>
        </authorList>
    </citation>
    <scope>NUCLEOTIDE SEQUENCE [LARGE SCALE GENOMIC DNA]</scope>
    <source>
        <strain evidence="3">cv. 10/8</strain>
        <tissue evidence="2">Leaf</tissue>
    </source>
</reference>